<dbReference type="PROSITE" id="PS50110">
    <property type="entry name" value="RESPONSE_REGULATORY"/>
    <property type="match status" value="1"/>
</dbReference>
<reference evidence="11 12" key="1">
    <citation type="submission" date="2019-07" db="EMBL/GenBank/DDBJ databases">
        <title>Genomic Encyclopedia of Type Strains, Phase III (KMG-III): the genomes of soil and plant-associated and newly described type strains.</title>
        <authorList>
            <person name="Whitman W."/>
        </authorList>
    </citation>
    <scope>NUCLEOTIDE SEQUENCE [LARGE SCALE GENOMIC DNA]</scope>
    <source>
        <strain evidence="11 12">BL24</strain>
    </source>
</reference>
<evidence type="ECO:0000256" key="4">
    <source>
        <dbReference type="ARBA" id="ARBA00023012"/>
    </source>
</evidence>
<dbReference type="EMBL" id="VNHS01000003">
    <property type="protein sequence ID" value="TYP76625.1"/>
    <property type="molecule type" value="Genomic_DNA"/>
</dbReference>
<dbReference type="PANTHER" id="PTHR42713:SF3">
    <property type="entry name" value="TRANSCRIPTIONAL REGULATORY PROTEIN HPTR"/>
    <property type="match status" value="1"/>
</dbReference>
<dbReference type="PRINTS" id="PR00032">
    <property type="entry name" value="HTHARAC"/>
</dbReference>
<dbReference type="AlphaFoldDB" id="A0A5S5CB71"/>
<dbReference type="PROSITE" id="PS01124">
    <property type="entry name" value="HTH_ARAC_FAMILY_2"/>
    <property type="match status" value="1"/>
</dbReference>
<dbReference type="InterPro" id="IPR001789">
    <property type="entry name" value="Sig_transdc_resp-reg_receiver"/>
</dbReference>
<evidence type="ECO:0000259" key="10">
    <source>
        <dbReference type="PROSITE" id="PS50110"/>
    </source>
</evidence>
<evidence type="ECO:0000256" key="3">
    <source>
        <dbReference type="ARBA" id="ARBA00022553"/>
    </source>
</evidence>
<evidence type="ECO:0000256" key="8">
    <source>
        <dbReference type="PROSITE-ProRule" id="PRU00169"/>
    </source>
</evidence>
<dbReference type="OrthoDB" id="9794370at2"/>
<protein>
    <submittedName>
        <fullName evidence="11">Two-component system response regulator YesN</fullName>
    </submittedName>
</protein>
<feature type="domain" description="Response regulatory" evidence="10">
    <location>
        <begin position="2"/>
        <end position="119"/>
    </location>
</feature>
<keyword evidence="3 8" id="KW-0597">Phosphoprotein</keyword>
<dbReference type="InterPro" id="IPR020449">
    <property type="entry name" value="Tscrpt_reg_AraC-type_HTH"/>
</dbReference>
<feature type="modified residue" description="4-aspartylphosphate" evidence="8">
    <location>
        <position position="54"/>
    </location>
</feature>
<dbReference type="GO" id="GO:0003700">
    <property type="term" value="F:DNA-binding transcription factor activity"/>
    <property type="evidence" value="ECO:0007669"/>
    <property type="project" value="InterPro"/>
</dbReference>
<sequence length="518" mass="58848">MKLLLAEDEQLIRQGIVMKTDWQPYGINEVMQAEDGLDAVRIAERFRPDILLTDIRMPRMDGIEAARRIRTICPKVRIIFMSGYSDKEYLKAAITLQAVHYVEKPIHPIELSEAIRIASDMIRKERQLDMGEAESLPLIKREIAALLCAPEFQAGKLARLFPLTGLPLPGGSDGCASAILKWHQTIEQPAGLLKMLESAARAAEFHAFGMLKDDVHIVLHLISLSEGDVRLEDRLARWIDAITPRLPQGPGFHLAIGQTVQGLEQLYASYLSAVIQLQHGFYEPPNTVVWRKQRPFATDAFVLDDERSRAFALLLQQESPDQARLWLADLTRTLRNYPDTQVAYTKGIYLQLYQTVQLVGKENGIPAFKQETAVGVFASRLYACQTLGDLHRMLSDELDALFDYLEARKGNAIIRHVTQYIERNYRNRQLSLTEISEYVGVTIPHLCFVFKEGTGMTIKHYLSEYRIDRAKELLANKDLKLFDIALQVGYGDGEYFSKIFKKVTGLQPSEFRKRVADV</sequence>
<feature type="domain" description="HTH araC/xylS-type" evidence="9">
    <location>
        <begin position="415"/>
        <end position="514"/>
    </location>
</feature>
<dbReference type="InterPro" id="IPR011006">
    <property type="entry name" value="CheY-like_superfamily"/>
</dbReference>
<accession>A0A5S5CB71</accession>
<name>A0A5S5CB71_9BACL</name>
<comment type="subcellular location">
    <subcellularLocation>
        <location evidence="1">Cytoplasm</location>
    </subcellularLocation>
</comment>
<organism evidence="11 12">
    <name type="scientific">Paenibacillus methanolicus</name>
    <dbReference type="NCBI Taxonomy" id="582686"/>
    <lineage>
        <taxon>Bacteria</taxon>
        <taxon>Bacillati</taxon>
        <taxon>Bacillota</taxon>
        <taxon>Bacilli</taxon>
        <taxon>Bacillales</taxon>
        <taxon>Paenibacillaceae</taxon>
        <taxon>Paenibacillus</taxon>
    </lineage>
</organism>
<dbReference type="GO" id="GO:0000160">
    <property type="term" value="P:phosphorelay signal transduction system"/>
    <property type="evidence" value="ECO:0007669"/>
    <property type="project" value="UniProtKB-KW"/>
</dbReference>
<evidence type="ECO:0000256" key="1">
    <source>
        <dbReference type="ARBA" id="ARBA00004496"/>
    </source>
</evidence>
<comment type="caution">
    <text evidence="11">The sequence shown here is derived from an EMBL/GenBank/DDBJ whole genome shotgun (WGS) entry which is preliminary data.</text>
</comment>
<keyword evidence="7" id="KW-0804">Transcription</keyword>
<keyword evidence="6" id="KW-0238">DNA-binding</keyword>
<dbReference type="InterPro" id="IPR009057">
    <property type="entry name" value="Homeodomain-like_sf"/>
</dbReference>
<evidence type="ECO:0000313" key="12">
    <source>
        <dbReference type="Proteomes" id="UP000323257"/>
    </source>
</evidence>
<dbReference type="RefSeq" id="WP_148929021.1">
    <property type="nucleotide sequence ID" value="NZ_VNHS01000003.1"/>
</dbReference>
<dbReference type="GO" id="GO:0043565">
    <property type="term" value="F:sequence-specific DNA binding"/>
    <property type="evidence" value="ECO:0007669"/>
    <property type="project" value="InterPro"/>
</dbReference>
<dbReference type="InterPro" id="IPR018060">
    <property type="entry name" value="HTH_AraC"/>
</dbReference>
<evidence type="ECO:0000313" key="11">
    <source>
        <dbReference type="EMBL" id="TYP76625.1"/>
    </source>
</evidence>
<dbReference type="PANTHER" id="PTHR42713">
    <property type="entry name" value="HISTIDINE KINASE-RELATED"/>
    <property type="match status" value="1"/>
</dbReference>
<keyword evidence="4" id="KW-0902">Two-component regulatory system</keyword>
<dbReference type="SMART" id="SM00448">
    <property type="entry name" value="REC"/>
    <property type="match status" value="1"/>
</dbReference>
<dbReference type="InterPro" id="IPR051552">
    <property type="entry name" value="HptR"/>
</dbReference>
<evidence type="ECO:0000256" key="6">
    <source>
        <dbReference type="ARBA" id="ARBA00023125"/>
    </source>
</evidence>
<evidence type="ECO:0000256" key="5">
    <source>
        <dbReference type="ARBA" id="ARBA00023015"/>
    </source>
</evidence>
<dbReference type="Gene3D" id="3.40.50.2300">
    <property type="match status" value="1"/>
</dbReference>
<keyword evidence="2" id="KW-0963">Cytoplasm</keyword>
<dbReference type="Proteomes" id="UP000323257">
    <property type="component" value="Unassembled WGS sequence"/>
</dbReference>
<dbReference type="SUPFAM" id="SSF52172">
    <property type="entry name" value="CheY-like"/>
    <property type="match status" value="1"/>
</dbReference>
<evidence type="ECO:0000256" key="7">
    <source>
        <dbReference type="ARBA" id="ARBA00023163"/>
    </source>
</evidence>
<dbReference type="GO" id="GO:0005737">
    <property type="term" value="C:cytoplasm"/>
    <property type="evidence" value="ECO:0007669"/>
    <property type="project" value="UniProtKB-SubCell"/>
</dbReference>
<keyword evidence="12" id="KW-1185">Reference proteome</keyword>
<dbReference type="Pfam" id="PF00072">
    <property type="entry name" value="Response_reg"/>
    <property type="match status" value="1"/>
</dbReference>
<dbReference type="Gene3D" id="1.10.10.60">
    <property type="entry name" value="Homeodomain-like"/>
    <property type="match status" value="2"/>
</dbReference>
<evidence type="ECO:0000256" key="2">
    <source>
        <dbReference type="ARBA" id="ARBA00022490"/>
    </source>
</evidence>
<evidence type="ECO:0000259" key="9">
    <source>
        <dbReference type="PROSITE" id="PS01124"/>
    </source>
</evidence>
<dbReference type="SMART" id="SM00342">
    <property type="entry name" value="HTH_ARAC"/>
    <property type="match status" value="1"/>
</dbReference>
<dbReference type="Pfam" id="PF12833">
    <property type="entry name" value="HTH_18"/>
    <property type="match status" value="1"/>
</dbReference>
<dbReference type="CDD" id="cd17536">
    <property type="entry name" value="REC_YesN-like"/>
    <property type="match status" value="1"/>
</dbReference>
<gene>
    <name evidence="11" type="ORF">BCM02_103287</name>
</gene>
<dbReference type="SUPFAM" id="SSF46689">
    <property type="entry name" value="Homeodomain-like"/>
    <property type="match status" value="2"/>
</dbReference>
<keyword evidence="5" id="KW-0805">Transcription regulation</keyword>
<proteinExistence type="predicted"/>